<comment type="caution">
    <text evidence="10">The sequence shown here is derived from an EMBL/GenBank/DDBJ whole genome shotgun (WGS) entry which is preliminary data.</text>
</comment>
<feature type="short sequence motif" description="Q motif" evidence="5">
    <location>
        <begin position="12"/>
        <end position="40"/>
    </location>
</feature>
<evidence type="ECO:0000259" key="9">
    <source>
        <dbReference type="PROSITE" id="PS51195"/>
    </source>
</evidence>
<comment type="similarity">
    <text evidence="6">Belongs to the DEAD box helicase family.</text>
</comment>
<dbReference type="SMART" id="SM00490">
    <property type="entry name" value="HELICc"/>
    <property type="match status" value="1"/>
</dbReference>
<dbReference type="EMBL" id="JAPFFF010000058">
    <property type="protein sequence ID" value="KAK8837665.1"/>
    <property type="molecule type" value="Genomic_DNA"/>
</dbReference>
<proteinExistence type="inferred from homology"/>
<protein>
    <submittedName>
        <fullName evidence="10">ATP-dependent RNA helicase ddx47</fullName>
    </submittedName>
</protein>
<evidence type="ECO:0000313" key="11">
    <source>
        <dbReference type="Proteomes" id="UP001470230"/>
    </source>
</evidence>
<feature type="domain" description="Helicase ATP-binding" evidence="7">
    <location>
        <begin position="43"/>
        <end position="214"/>
    </location>
</feature>
<dbReference type="InterPro" id="IPR050079">
    <property type="entry name" value="DEAD_box_RNA_helicase"/>
</dbReference>
<dbReference type="InterPro" id="IPR027417">
    <property type="entry name" value="P-loop_NTPase"/>
</dbReference>
<dbReference type="Proteomes" id="UP001470230">
    <property type="component" value="Unassembled WGS sequence"/>
</dbReference>
<keyword evidence="2 6" id="KW-0378">Hydrolase</keyword>
<dbReference type="PROSITE" id="PS51192">
    <property type="entry name" value="HELICASE_ATP_BIND_1"/>
    <property type="match status" value="1"/>
</dbReference>
<reference evidence="10 11" key="1">
    <citation type="submission" date="2024-04" db="EMBL/GenBank/DDBJ databases">
        <title>Tritrichomonas musculus Genome.</title>
        <authorList>
            <person name="Alves-Ferreira E."/>
            <person name="Grigg M."/>
            <person name="Lorenzi H."/>
            <person name="Galac M."/>
        </authorList>
    </citation>
    <scope>NUCLEOTIDE SEQUENCE [LARGE SCALE GENOMIC DNA]</scope>
    <source>
        <strain evidence="10 11">EAF2021</strain>
    </source>
</reference>
<keyword evidence="4 6" id="KW-0067">ATP-binding</keyword>
<evidence type="ECO:0000256" key="6">
    <source>
        <dbReference type="RuleBase" id="RU000492"/>
    </source>
</evidence>
<dbReference type="CDD" id="cd18787">
    <property type="entry name" value="SF2_C_DEAD"/>
    <property type="match status" value="1"/>
</dbReference>
<evidence type="ECO:0000256" key="4">
    <source>
        <dbReference type="ARBA" id="ARBA00022840"/>
    </source>
</evidence>
<dbReference type="Pfam" id="PF00270">
    <property type="entry name" value="DEAD"/>
    <property type="match status" value="1"/>
</dbReference>
<keyword evidence="11" id="KW-1185">Reference proteome</keyword>
<evidence type="ECO:0000256" key="2">
    <source>
        <dbReference type="ARBA" id="ARBA00022801"/>
    </source>
</evidence>
<dbReference type="GO" id="GO:0004386">
    <property type="term" value="F:helicase activity"/>
    <property type="evidence" value="ECO:0007669"/>
    <property type="project" value="UniProtKB-KW"/>
</dbReference>
<sequence length="419" mass="47450">MSEEDHQADDSYTFYDLGLCQEIIDACTRVGWKVPTPIQIKTIPPALNKKDICGMAETGSGKTGAFALPILHHLLECKKTMYALILEPTHELVLQVAEVFRQLGESISLKVVAITGGVDEKTQVKLLEKHPHVIVATTGRLNQIMREKPNINFQSIRALVFDEADKMLGESFLNEVKLILNRIGDNHQNFLFSATLPEEIEKNLIFSFHDPVRFDLSSQNDTAHTLQEYVTVAKTNKKEVLLYALLSTELNLKSTIVFTGKRNTAHIITKMLQALHINSVLYHGKLQQKQRQKAVEDFKSGKYTVLVATNVASRGLDIPHVQAVINYDMPTTCDEYIHRVGRTGRAARCGIAITIITMNELPSFKILENLLKKKMNLKRVDERLIDDESEEVEHARKIGVESFKEESKKEKQKYKSKNK</sequence>
<keyword evidence="1 6" id="KW-0547">Nucleotide-binding</keyword>
<evidence type="ECO:0000256" key="3">
    <source>
        <dbReference type="ARBA" id="ARBA00022806"/>
    </source>
</evidence>
<keyword evidence="3 6" id="KW-0347">Helicase</keyword>
<organism evidence="10 11">
    <name type="scientific">Tritrichomonas musculus</name>
    <dbReference type="NCBI Taxonomy" id="1915356"/>
    <lineage>
        <taxon>Eukaryota</taxon>
        <taxon>Metamonada</taxon>
        <taxon>Parabasalia</taxon>
        <taxon>Tritrichomonadida</taxon>
        <taxon>Tritrichomonadidae</taxon>
        <taxon>Tritrichomonas</taxon>
    </lineage>
</organism>
<dbReference type="PROSITE" id="PS00039">
    <property type="entry name" value="DEAD_ATP_HELICASE"/>
    <property type="match status" value="1"/>
</dbReference>
<evidence type="ECO:0000259" key="8">
    <source>
        <dbReference type="PROSITE" id="PS51194"/>
    </source>
</evidence>
<feature type="domain" description="DEAD-box RNA helicase Q" evidence="9">
    <location>
        <begin position="12"/>
        <end position="40"/>
    </location>
</feature>
<evidence type="ECO:0000256" key="1">
    <source>
        <dbReference type="ARBA" id="ARBA00022741"/>
    </source>
</evidence>
<dbReference type="PROSITE" id="PS51194">
    <property type="entry name" value="HELICASE_CTER"/>
    <property type="match status" value="1"/>
</dbReference>
<gene>
    <name evidence="10" type="ORF">M9Y10_036200</name>
</gene>
<dbReference type="InterPro" id="IPR000629">
    <property type="entry name" value="RNA-helicase_DEAD-box_CS"/>
</dbReference>
<dbReference type="PANTHER" id="PTHR47959:SF24">
    <property type="entry name" value="ATP-DEPENDENT RNA HELICASE"/>
    <property type="match status" value="1"/>
</dbReference>
<dbReference type="Pfam" id="PF00271">
    <property type="entry name" value="Helicase_C"/>
    <property type="match status" value="1"/>
</dbReference>
<dbReference type="InterPro" id="IPR011545">
    <property type="entry name" value="DEAD/DEAH_box_helicase_dom"/>
</dbReference>
<name>A0ABR2GWN3_9EUKA</name>
<feature type="domain" description="Helicase C-terminal" evidence="8">
    <location>
        <begin position="244"/>
        <end position="393"/>
    </location>
</feature>
<dbReference type="Gene3D" id="3.40.50.300">
    <property type="entry name" value="P-loop containing nucleotide triphosphate hydrolases"/>
    <property type="match status" value="2"/>
</dbReference>
<dbReference type="PANTHER" id="PTHR47959">
    <property type="entry name" value="ATP-DEPENDENT RNA HELICASE RHLE-RELATED"/>
    <property type="match status" value="1"/>
</dbReference>
<dbReference type="InterPro" id="IPR014001">
    <property type="entry name" value="Helicase_ATP-bd"/>
</dbReference>
<dbReference type="SUPFAM" id="SSF52540">
    <property type="entry name" value="P-loop containing nucleoside triphosphate hydrolases"/>
    <property type="match status" value="1"/>
</dbReference>
<evidence type="ECO:0000259" key="7">
    <source>
        <dbReference type="PROSITE" id="PS51192"/>
    </source>
</evidence>
<dbReference type="PROSITE" id="PS51195">
    <property type="entry name" value="Q_MOTIF"/>
    <property type="match status" value="1"/>
</dbReference>
<dbReference type="InterPro" id="IPR014014">
    <property type="entry name" value="RNA_helicase_DEAD_Q_motif"/>
</dbReference>
<evidence type="ECO:0000313" key="10">
    <source>
        <dbReference type="EMBL" id="KAK8837665.1"/>
    </source>
</evidence>
<accession>A0ABR2GWN3</accession>
<dbReference type="InterPro" id="IPR001650">
    <property type="entry name" value="Helicase_C-like"/>
</dbReference>
<dbReference type="SMART" id="SM00487">
    <property type="entry name" value="DEXDc"/>
    <property type="match status" value="1"/>
</dbReference>
<evidence type="ECO:0000256" key="5">
    <source>
        <dbReference type="PROSITE-ProRule" id="PRU00552"/>
    </source>
</evidence>